<reference evidence="1" key="1">
    <citation type="submission" date="2024-06" db="EMBL/GenBank/DDBJ databases">
        <title>Micromonospora sp. strain HUAS YX12 genome sequences.</title>
        <authorList>
            <person name="Mo P."/>
        </authorList>
    </citation>
    <scope>NUCLEOTIDE SEQUENCE</scope>
    <source>
        <strain evidence="1">HUAS YX12</strain>
    </source>
</reference>
<dbReference type="RefSeq" id="WP_349876354.1">
    <property type="nucleotide sequence ID" value="NZ_CP157974.1"/>
</dbReference>
<gene>
    <name evidence="1" type="ORF">ABIH81_19615</name>
</gene>
<organism evidence="1">
    <name type="scientific">Micromonospora sp. HUAS YX12</name>
    <dbReference type="NCBI Taxonomy" id="3156396"/>
    <lineage>
        <taxon>Bacteria</taxon>
        <taxon>Bacillati</taxon>
        <taxon>Actinomycetota</taxon>
        <taxon>Actinomycetes</taxon>
        <taxon>Micromonosporales</taxon>
        <taxon>Micromonosporaceae</taxon>
        <taxon>Micromonospora</taxon>
    </lineage>
</organism>
<dbReference type="EMBL" id="CP157974">
    <property type="protein sequence ID" value="XBT79863.1"/>
    <property type="molecule type" value="Genomic_DNA"/>
</dbReference>
<proteinExistence type="predicted"/>
<sequence length="71" mass="7567">MVTEGLRPTLALALLGDRKRVGDLPAELRKLSPTAARVVKAANNGSHGGATSDLPVLIEEARNLVRRLSRP</sequence>
<name>A0AAU7QUM5_9ACTN</name>
<dbReference type="AlphaFoldDB" id="A0AAU7QUM5"/>
<protein>
    <submittedName>
        <fullName evidence="1">Uncharacterized protein</fullName>
    </submittedName>
</protein>
<evidence type="ECO:0000313" key="1">
    <source>
        <dbReference type="EMBL" id="XBT79863.1"/>
    </source>
</evidence>
<accession>A0AAU7QUM5</accession>